<dbReference type="HOGENOM" id="CLU_741618_0_0_10"/>
<dbReference type="Proteomes" id="UP000002221">
    <property type="component" value="Chromosome"/>
</dbReference>
<dbReference type="GO" id="GO:0008381">
    <property type="term" value="F:mechanosensitive monoatomic ion channel activity"/>
    <property type="evidence" value="ECO:0007669"/>
    <property type="project" value="InterPro"/>
</dbReference>
<protein>
    <submittedName>
        <fullName evidence="8">MscS Mechanosensitive ion channel</fullName>
    </submittedName>
</protein>
<dbReference type="EMBL" id="CP001807">
    <property type="protein sequence ID" value="ACY47049.1"/>
    <property type="molecule type" value="Genomic_DNA"/>
</dbReference>
<dbReference type="InterPro" id="IPR010920">
    <property type="entry name" value="LSM_dom_sf"/>
</dbReference>
<dbReference type="AlphaFoldDB" id="D0MCT9"/>
<comment type="subcellular location">
    <subcellularLocation>
        <location evidence="1">Membrane</location>
        <topology evidence="1">Multi-pass membrane protein</topology>
    </subcellularLocation>
</comment>
<keyword evidence="5 6" id="KW-0472">Membrane</keyword>
<evidence type="ECO:0000256" key="1">
    <source>
        <dbReference type="ARBA" id="ARBA00004141"/>
    </source>
</evidence>
<evidence type="ECO:0000256" key="3">
    <source>
        <dbReference type="ARBA" id="ARBA00022692"/>
    </source>
</evidence>
<evidence type="ECO:0000259" key="7">
    <source>
        <dbReference type="Pfam" id="PF00924"/>
    </source>
</evidence>
<dbReference type="InterPro" id="IPR006685">
    <property type="entry name" value="MscS_channel_2nd"/>
</dbReference>
<evidence type="ECO:0000313" key="9">
    <source>
        <dbReference type="Proteomes" id="UP000002221"/>
    </source>
</evidence>
<feature type="transmembrane region" description="Helical" evidence="6">
    <location>
        <begin position="148"/>
        <end position="167"/>
    </location>
</feature>
<comment type="similarity">
    <text evidence="2">Belongs to the MscS (TC 1.A.23) family.</text>
</comment>
<evidence type="ECO:0000313" key="8">
    <source>
        <dbReference type="EMBL" id="ACY47049.1"/>
    </source>
</evidence>
<dbReference type="Gene3D" id="2.30.30.60">
    <property type="match status" value="1"/>
</dbReference>
<dbReference type="InterPro" id="IPR023408">
    <property type="entry name" value="MscS_beta-dom_sf"/>
</dbReference>
<dbReference type="SUPFAM" id="SSF82861">
    <property type="entry name" value="Mechanosensitive channel protein MscS (YggB), transmembrane region"/>
    <property type="match status" value="1"/>
</dbReference>
<keyword evidence="3 6" id="KW-0812">Transmembrane</keyword>
<dbReference type="GO" id="GO:0016020">
    <property type="term" value="C:membrane"/>
    <property type="evidence" value="ECO:0007669"/>
    <property type="project" value="UniProtKB-SubCell"/>
</dbReference>
<dbReference type="Gene3D" id="1.10.287.1260">
    <property type="match status" value="1"/>
</dbReference>
<name>D0MCT9_RHOM4</name>
<dbReference type="InterPro" id="IPR011014">
    <property type="entry name" value="MscS_channel_TM-2"/>
</dbReference>
<dbReference type="InterPro" id="IPR045275">
    <property type="entry name" value="MscS_archaea/bacteria_type"/>
</dbReference>
<dbReference type="STRING" id="518766.Rmar_0141"/>
<sequence>MVLGWLLAWLVLGCGQEKPALPVSESVTEVSADTQHSVLVQLDSLQVARLEAALDSLSWEVGRLRQMLEQAGVSEATSAALADTVRAITRQQLADTARQVGYLGLRVVWATFVLVLTYFLVRWSVWLLDMMAERRAARRLFFKRLIPVVRLLLWMGAIYYVMGGIFGVDREGLLAASAVLGVAVGFAAQDVLKNIFGGILIIFDQPFQVGDKVRIGGTYGEVVSIGLRSTRIVTPDDNLVSVPNAQVVEGQVANANAGALDCQVVVDLYLPGWVDVMKAKQIAYQAAASSQYVYLKKPIVVNVRDEFHDMFLLHLIVKAYVLDTRYEFAFASEVTEIAKTEFLRQGLLTPMTTRIPWALEGDLHNPSRAPHES</sequence>
<feature type="transmembrane region" description="Helical" evidence="6">
    <location>
        <begin position="107"/>
        <end position="128"/>
    </location>
</feature>
<dbReference type="SUPFAM" id="SSF50182">
    <property type="entry name" value="Sm-like ribonucleoproteins"/>
    <property type="match status" value="1"/>
</dbReference>
<evidence type="ECO:0000256" key="5">
    <source>
        <dbReference type="ARBA" id="ARBA00023136"/>
    </source>
</evidence>
<dbReference type="eggNOG" id="COG0668">
    <property type="taxonomic scope" value="Bacteria"/>
</dbReference>
<feature type="domain" description="Mechanosensitive ion channel MscS" evidence="7">
    <location>
        <begin position="190"/>
        <end position="256"/>
    </location>
</feature>
<dbReference type="PANTHER" id="PTHR30221">
    <property type="entry name" value="SMALL-CONDUCTANCE MECHANOSENSITIVE CHANNEL"/>
    <property type="match status" value="1"/>
</dbReference>
<keyword evidence="9" id="KW-1185">Reference proteome</keyword>
<dbReference type="KEGG" id="rmr:Rmar_0141"/>
<proteinExistence type="inferred from homology"/>
<accession>D0MCT9</accession>
<evidence type="ECO:0000256" key="4">
    <source>
        <dbReference type="ARBA" id="ARBA00022989"/>
    </source>
</evidence>
<keyword evidence="4 6" id="KW-1133">Transmembrane helix</keyword>
<gene>
    <name evidence="8" type="ordered locus">Rmar_0141</name>
</gene>
<evidence type="ECO:0000256" key="6">
    <source>
        <dbReference type="SAM" id="Phobius"/>
    </source>
</evidence>
<dbReference type="PANTHER" id="PTHR30221:SF1">
    <property type="entry name" value="SMALL-CONDUCTANCE MECHANOSENSITIVE CHANNEL"/>
    <property type="match status" value="1"/>
</dbReference>
<dbReference type="Pfam" id="PF00924">
    <property type="entry name" value="MS_channel_2nd"/>
    <property type="match status" value="1"/>
</dbReference>
<evidence type="ECO:0000256" key="2">
    <source>
        <dbReference type="ARBA" id="ARBA00008017"/>
    </source>
</evidence>
<reference evidence="8 9" key="1">
    <citation type="journal article" date="2009" name="Stand. Genomic Sci.">
        <title>Complete genome sequence of Rhodothermus marinus type strain (R-10).</title>
        <authorList>
            <person name="Nolan M."/>
            <person name="Tindall B.J."/>
            <person name="Pomrenke H."/>
            <person name="Lapidus A."/>
            <person name="Copeland A."/>
            <person name="Glavina Del Rio T."/>
            <person name="Lucas S."/>
            <person name="Chen F."/>
            <person name="Tice H."/>
            <person name="Cheng J.F."/>
            <person name="Saunders E."/>
            <person name="Han C."/>
            <person name="Bruce D."/>
            <person name="Goodwin L."/>
            <person name="Chain P."/>
            <person name="Pitluck S."/>
            <person name="Ovchinikova G."/>
            <person name="Pati A."/>
            <person name="Ivanova N."/>
            <person name="Mavromatis K."/>
            <person name="Chen A."/>
            <person name="Palaniappan K."/>
            <person name="Land M."/>
            <person name="Hauser L."/>
            <person name="Chang Y.J."/>
            <person name="Jeffries C.D."/>
            <person name="Brettin T."/>
            <person name="Goker M."/>
            <person name="Bristow J."/>
            <person name="Eisen J.A."/>
            <person name="Markowitz V."/>
            <person name="Hugenholtz P."/>
            <person name="Kyrpides N.C."/>
            <person name="Klenk H.P."/>
            <person name="Detter J.C."/>
        </authorList>
    </citation>
    <scope>NUCLEOTIDE SEQUENCE [LARGE SCALE GENOMIC DNA]</scope>
    <source>
        <strain evidence="9">ATCC 43812 / DSM 4252 / R-10</strain>
    </source>
</reference>
<organism evidence="8 9">
    <name type="scientific">Rhodothermus marinus (strain ATCC 43812 / DSM 4252 / R-10)</name>
    <name type="common">Rhodothermus obamensis</name>
    <dbReference type="NCBI Taxonomy" id="518766"/>
    <lineage>
        <taxon>Bacteria</taxon>
        <taxon>Pseudomonadati</taxon>
        <taxon>Rhodothermota</taxon>
        <taxon>Rhodothermia</taxon>
        <taxon>Rhodothermales</taxon>
        <taxon>Rhodothermaceae</taxon>
        <taxon>Rhodothermus</taxon>
    </lineage>
</organism>